<protein>
    <submittedName>
        <fullName evidence="2">Uncharacterized protein</fullName>
    </submittedName>
</protein>
<dbReference type="EMBL" id="VFPN01000002">
    <property type="protein sequence ID" value="TQM63212.1"/>
    <property type="molecule type" value="Genomic_DNA"/>
</dbReference>
<dbReference type="RefSeq" id="WP_141917193.1">
    <property type="nucleotide sequence ID" value="NZ_BAAAYS010000021.1"/>
</dbReference>
<reference evidence="2 3" key="1">
    <citation type="submission" date="2019-06" db="EMBL/GenBank/DDBJ databases">
        <title>Sequencing the genomes of 1000 actinobacteria strains.</title>
        <authorList>
            <person name="Klenk H.-P."/>
        </authorList>
    </citation>
    <scope>NUCLEOTIDE SEQUENCE [LARGE SCALE GENOMIC DNA]</scope>
    <source>
        <strain evidence="2 3">DSM 18031</strain>
    </source>
</reference>
<gene>
    <name evidence="2" type="ORF">FB466_1468</name>
</gene>
<accession>A0A543HY01</accession>
<dbReference type="Proteomes" id="UP000318331">
    <property type="component" value="Unassembled WGS sequence"/>
</dbReference>
<feature type="transmembrane region" description="Helical" evidence="1">
    <location>
        <begin position="57"/>
        <end position="77"/>
    </location>
</feature>
<dbReference type="AlphaFoldDB" id="A0A543HY01"/>
<proteinExistence type="predicted"/>
<evidence type="ECO:0000256" key="1">
    <source>
        <dbReference type="SAM" id="Phobius"/>
    </source>
</evidence>
<sequence>MTVRHDVPVLVNSDTEGRSAGTSRLISILGLIFAFGSLFGSFFIFDAAYRDLDNALWYYAGGSFLVSFGFWVALWLVPKLDG</sequence>
<name>A0A543HY01_9MICO</name>
<organism evidence="2 3">
    <name type="scientific">Klugiella xanthotipulae</name>
    <dbReference type="NCBI Taxonomy" id="244735"/>
    <lineage>
        <taxon>Bacteria</taxon>
        <taxon>Bacillati</taxon>
        <taxon>Actinomycetota</taxon>
        <taxon>Actinomycetes</taxon>
        <taxon>Micrococcales</taxon>
        <taxon>Microbacteriaceae</taxon>
        <taxon>Klugiella</taxon>
    </lineage>
</organism>
<keyword evidence="1" id="KW-0472">Membrane</keyword>
<dbReference type="OrthoDB" id="4991288at2"/>
<feature type="transmembrane region" description="Helical" evidence="1">
    <location>
        <begin position="25"/>
        <end position="45"/>
    </location>
</feature>
<keyword evidence="1" id="KW-1133">Transmembrane helix</keyword>
<keyword evidence="3" id="KW-1185">Reference proteome</keyword>
<evidence type="ECO:0000313" key="2">
    <source>
        <dbReference type="EMBL" id="TQM63212.1"/>
    </source>
</evidence>
<comment type="caution">
    <text evidence="2">The sequence shown here is derived from an EMBL/GenBank/DDBJ whole genome shotgun (WGS) entry which is preliminary data.</text>
</comment>
<evidence type="ECO:0000313" key="3">
    <source>
        <dbReference type="Proteomes" id="UP000318331"/>
    </source>
</evidence>
<keyword evidence="1" id="KW-0812">Transmembrane</keyword>